<dbReference type="Proteomes" id="UP001580346">
    <property type="component" value="Unassembled WGS sequence"/>
</dbReference>
<sequence length="114" mass="13177">MKISVKQLSSELAKIREEDELSKIGITPGMYAFLNAGYTASSTHQIDWDSFSLEDAERAFEHVRDYQPSEYVDDDVDCSFNMNNVLHDYMECIGLVRSIRLLKYVAMPDLIHFF</sequence>
<keyword evidence="2" id="KW-1185">Reference proteome</keyword>
<reference evidence="1 2" key="1">
    <citation type="submission" date="2024-09" db="EMBL/GenBank/DDBJ databases">
        <title>Paenibacillus zeirhizospherea sp. nov., isolated from surface of the maize (Zea mays) roots in a horticulture field, Hungary.</title>
        <authorList>
            <person name="Marton D."/>
            <person name="Farkas M."/>
            <person name="Bedics A."/>
            <person name="Toth E."/>
            <person name="Tancsics A."/>
            <person name="Boka K."/>
            <person name="Maroti G."/>
            <person name="Kriszt B."/>
            <person name="Cserhati M."/>
        </authorList>
    </citation>
    <scope>NUCLEOTIDE SEQUENCE [LARGE SCALE GENOMIC DNA]</scope>
    <source>
        <strain evidence="1 2">KCTC 33519</strain>
    </source>
</reference>
<accession>A0ABV5AV99</accession>
<evidence type="ECO:0000313" key="2">
    <source>
        <dbReference type="Proteomes" id="UP001580346"/>
    </source>
</evidence>
<proteinExistence type="predicted"/>
<evidence type="ECO:0000313" key="1">
    <source>
        <dbReference type="EMBL" id="MFB5268130.1"/>
    </source>
</evidence>
<protein>
    <submittedName>
        <fullName evidence="1">Uncharacterized protein</fullName>
    </submittedName>
</protein>
<organism evidence="1 2">
    <name type="scientific">Paenibacillus enshidis</name>
    <dbReference type="NCBI Taxonomy" id="1458439"/>
    <lineage>
        <taxon>Bacteria</taxon>
        <taxon>Bacillati</taxon>
        <taxon>Bacillota</taxon>
        <taxon>Bacilli</taxon>
        <taxon>Bacillales</taxon>
        <taxon>Paenibacillaceae</taxon>
        <taxon>Paenibacillus</taxon>
    </lineage>
</organism>
<dbReference type="RefSeq" id="WP_375356269.1">
    <property type="nucleotide sequence ID" value="NZ_JBHHMI010000013.1"/>
</dbReference>
<name>A0ABV5AV99_9BACL</name>
<comment type="caution">
    <text evidence="1">The sequence shown here is derived from an EMBL/GenBank/DDBJ whole genome shotgun (WGS) entry which is preliminary data.</text>
</comment>
<gene>
    <name evidence="1" type="ORF">ACE41H_15285</name>
</gene>
<dbReference type="EMBL" id="JBHHMI010000013">
    <property type="protein sequence ID" value="MFB5268130.1"/>
    <property type="molecule type" value="Genomic_DNA"/>
</dbReference>